<comment type="pathway">
    <text evidence="2">Carbohydrate metabolism; hexose metabolism.</text>
</comment>
<feature type="domain" description="Hexokinase N-terminal" evidence="13">
    <location>
        <begin position="11"/>
        <end position="205"/>
    </location>
</feature>
<evidence type="ECO:0000259" key="13">
    <source>
        <dbReference type="Pfam" id="PF00349"/>
    </source>
</evidence>
<keyword evidence="5 12" id="KW-0547">Nucleotide-binding</keyword>
<dbReference type="InterPro" id="IPR043129">
    <property type="entry name" value="ATPase_NBD"/>
</dbReference>
<evidence type="ECO:0000256" key="2">
    <source>
        <dbReference type="ARBA" id="ARBA00005028"/>
    </source>
</evidence>
<reference evidence="16" key="1">
    <citation type="submission" date="2025-08" db="UniProtKB">
        <authorList>
            <consortium name="RefSeq"/>
        </authorList>
    </citation>
    <scope>IDENTIFICATION</scope>
    <source>
        <strain evidence="16">15085-1641.00</strain>
        <tissue evidence="16">Whole body</tissue>
    </source>
</reference>
<dbReference type="SUPFAM" id="SSF53067">
    <property type="entry name" value="Actin-like ATPase domain"/>
    <property type="match status" value="2"/>
</dbReference>
<dbReference type="GO" id="GO:0008865">
    <property type="term" value="F:fructokinase activity"/>
    <property type="evidence" value="ECO:0007669"/>
    <property type="project" value="TreeGrafter"/>
</dbReference>
<dbReference type="Proteomes" id="UP000504633">
    <property type="component" value="Unplaced"/>
</dbReference>
<keyword evidence="7 12" id="KW-0067">ATP-binding</keyword>
<dbReference type="GO" id="GO:0005829">
    <property type="term" value="C:cytosol"/>
    <property type="evidence" value="ECO:0007669"/>
    <property type="project" value="TreeGrafter"/>
</dbReference>
<dbReference type="GO" id="GO:0005739">
    <property type="term" value="C:mitochondrion"/>
    <property type="evidence" value="ECO:0007669"/>
    <property type="project" value="TreeGrafter"/>
</dbReference>
<evidence type="ECO:0000256" key="4">
    <source>
        <dbReference type="ARBA" id="ARBA00022679"/>
    </source>
</evidence>
<comment type="catalytic activity">
    <reaction evidence="10">
        <text>D-fructose + ATP = D-fructose 6-phosphate + ADP + H(+)</text>
        <dbReference type="Rhea" id="RHEA:16125"/>
        <dbReference type="ChEBI" id="CHEBI:15378"/>
        <dbReference type="ChEBI" id="CHEBI:30616"/>
        <dbReference type="ChEBI" id="CHEBI:37721"/>
        <dbReference type="ChEBI" id="CHEBI:61527"/>
        <dbReference type="ChEBI" id="CHEBI:456216"/>
        <dbReference type="EC" id="2.7.1.1"/>
    </reaction>
    <physiologicalReaction direction="left-to-right" evidence="10">
        <dbReference type="Rhea" id="RHEA:16126"/>
    </physiologicalReaction>
</comment>
<evidence type="ECO:0000256" key="5">
    <source>
        <dbReference type="ARBA" id="ARBA00022741"/>
    </source>
</evidence>
<dbReference type="AlphaFoldDB" id="A0A6J1M5H5"/>
<name>A0A6J1M5H5_DROHY</name>
<accession>A0A6J1M5H5</accession>
<dbReference type="FunFam" id="3.30.420.40:FF:000805">
    <property type="entry name" value="Hexokinase-2"/>
    <property type="match status" value="1"/>
</dbReference>
<feature type="domain" description="Hexokinase C-terminal" evidence="14">
    <location>
        <begin position="213"/>
        <end position="446"/>
    </location>
</feature>
<dbReference type="PRINTS" id="PR00475">
    <property type="entry name" value="HEXOKINASE"/>
</dbReference>
<evidence type="ECO:0000256" key="12">
    <source>
        <dbReference type="RuleBase" id="RU362007"/>
    </source>
</evidence>
<dbReference type="GO" id="GO:0005536">
    <property type="term" value="F:D-glucose binding"/>
    <property type="evidence" value="ECO:0007669"/>
    <property type="project" value="InterPro"/>
</dbReference>
<dbReference type="PANTHER" id="PTHR19443">
    <property type="entry name" value="HEXOKINASE"/>
    <property type="match status" value="1"/>
</dbReference>
<evidence type="ECO:0000256" key="3">
    <source>
        <dbReference type="ARBA" id="ARBA00009225"/>
    </source>
</evidence>
<evidence type="ECO:0000313" key="16">
    <source>
        <dbReference type="RefSeq" id="XP_023172103.2"/>
    </source>
</evidence>
<dbReference type="PANTHER" id="PTHR19443:SF16">
    <property type="entry name" value="HEXOKINASE TYPE 1-RELATED"/>
    <property type="match status" value="1"/>
</dbReference>
<keyword evidence="8 12" id="KW-0324">Glycolysis</keyword>
<dbReference type="PROSITE" id="PS51748">
    <property type="entry name" value="HEXOKINASE_2"/>
    <property type="match status" value="1"/>
</dbReference>
<dbReference type="GO" id="GO:0005524">
    <property type="term" value="F:ATP binding"/>
    <property type="evidence" value="ECO:0007669"/>
    <property type="project" value="UniProtKB-UniRule"/>
</dbReference>
<keyword evidence="6 12" id="KW-0418">Kinase</keyword>
<organism evidence="15 16">
    <name type="scientific">Drosophila hydei</name>
    <name type="common">Fruit fly</name>
    <dbReference type="NCBI Taxonomy" id="7224"/>
    <lineage>
        <taxon>Eukaryota</taxon>
        <taxon>Metazoa</taxon>
        <taxon>Ecdysozoa</taxon>
        <taxon>Arthropoda</taxon>
        <taxon>Hexapoda</taxon>
        <taxon>Insecta</taxon>
        <taxon>Pterygota</taxon>
        <taxon>Neoptera</taxon>
        <taxon>Endopterygota</taxon>
        <taxon>Diptera</taxon>
        <taxon>Brachycera</taxon>
        <taxon>Muscomorpha</taxon>
        <taxon>Ephydroidea</taxon>
        <taxon>Drosophilidae</taxon>
        <taxon>Drosophila</taxon>
    </lineage>
</organism>
<dbReference type="GO" id="GO:0001678">
    <property type="term" value="P:intracellular glucose homeostasis"/>
    <property type="evidence" value="ECO:0007669"/>
    <property type="project" value="InterPro"/>
</dbReference>
<dbReference type="Gene3D" id="3.40.367.20">
    <property type="match status" value="1"/>
</dbReference>
<comment type="catalytic activity">
    <reaction evidence="11">
        <text>D-glucose + ATP = D-glucose 6-phosphate + ADP + H(+)</text>
        <dbReference type="Rhea" id="RHEA:17825"/>
        <dbReference type="ChEBI" id="CHEBI:4167"/>
        <dbReference type="ChEBI" id="CHEBI:15378"/>
        <dbReference type="ChEBI" id="CHEBI:30616"/>
        <dbReference type="ChEBI" id="CHEBI:61548"/>
        <dbReference type="ChEBI" id="CHEBI:456216"/>
        <dbReference type="EC" id="2.7.1.1"/>
    </reaction>
    <physiologicalReaction direction="left-to-right" evidence="11">
        <dbReference type="Rhea" id="RHEA:17826"/>
    </physiologicalReaction>
</comment>
<dbReference type="UniPathway" id="UPA00242"/>
<dbReference type="Pfam" id="PF00349">
    <property type="entry name" value="Hexokinase_1"/>
    <property type="match status" value="1"/>
</dbReference>
<keyword evidence="4 12" id="KW-0808">Transferase</keyword>
<dbReference type="KEGG" id="dhe:111600285"/>
<evidence type="ECO:0000259" key="14">
    <source>
        <dbReference type="Pfam" id="PF03727"/>
    </source>
</evidence>
<dbReference type="InterPro" id="IPR001312">
    <property type="entry name" value="Hexokinase"/>
</dbReference>
<comment type="similarity">
    <text evidence="3 12">Belongs to the hexokinase family.</text>
</comment>
<dbReference type="OrthoDB" id="419537at2759"/>
<dbReference type="FunFam" id="3.40.367.20:FF:000005">
    <property type="entry name" value="Phosphotransferase"/>
    <property type="match status" value="1"/>
</dbReference>
<evidence type="ECO:0000313" key="15">
    <source>
        <dbReference type="Proteomes" id="UP000504633"/>
    </source>
</evidence>
<dbReference type="Pfam" id="PF03727">
    <property type="entry name" value="Hexokinase_2"/>
    <property type="match status" value="1"/>
</dbReference>
<protein>
    <recommendedName>
        <fullName evidence="12">Phosphotransferase</fullName>
        <ecNumber evidence="12">2.7.1.-</ecNumber>
    </recommendedName>
</protein>
<keyword evidence="15" id="KW-1185">Reference proteome</keyword>
<dbReference type="GO" id="GO:0006006">
    <property type="term" value="P:glucose metabolic process"/>
    <property type="evidence" value="ECO:0007669"/>
    <property type="project" value="UniProtKB-ARBA"/>
</dbReference>
<gene>
    <name evidence="16" type="primary">LOC111600285</name>
</gene>
<sequence length="455" mass="50934">MSSPQDDFPEAHKICQIFRLSEEQMFQIVDRLTAEIELGLARDTHSRSTVKSFVTHVQNLPTGKERGKYLVLELGDATVSVLLVYIKSETDIEMTSKTFELSKNLKHGSGNRLFQFFAKCLAEFCHELNIAMENLPLSFVFSFPCEQEAVDIGVLLNWKSGFNSSDVEGKNVTKLLQNAINRRTDIRVNVVAMLTGTTGSLLSLAFSKQNCFIGIIVGSTTNASYVEKTLNTQMLQGYETSLKDNMIINTEWGTFGENGELDFIRTDYDIAVDKLTSDQMRNIFEKCVSGIYLGEIVRQILLDLMDKQLIFKGQKSNAIREPWTFDTRYMLQIEAEMPGQYRATDMVLHRLGITTNNQKDLACVRYVCNIIAKRSAMLMACGLVSLIKKMDVSEISVAVDGGIYRFHPTYHDMIMANVNLLLKDSATVELVLSEKGTALGAAFVAASSICKCRGE</sequence>
<dbReference type="EC" id="2.7.1.-" evidence="12"/>
<evidence type="ECO:0000256" key="1">
    <source>
        <dbReference type="ARBA" id="ARBA00004888"/>
    </source>
</evidence>
<evidence type="ECO:0000256" key="6">
    <source>
        <dbReference type="ARBA" id="ARBA00022777"/>
    </source>
</evidence>
<comment type="pathway">
    <text evidence="1">Carbohydrate degradation; glycolysis; D-glyceraldehyde 3-phosphate and glycerone phosphate from D-glucose: step 1/4.</text>
</comment>
<proteinExistence type="inferred from homology"/>
<evidence type="ECO:0000256" key="7">
    <source>
        <dbReference type="ARBA" id="ARBA00022840"/>
    </source>
</evidence>
<dbReference type="InterPro" id="IPR022672">
    <property type="entry name" value="Hexokinase_N"/>
</dbReference>
<evidence type="ECO:0000256" key="11">
    <source>
        <dbReference type="ARBA" id="ARBA00048160"/>
    </source>
</evidence>
<evidence type="ECO:0000256" key="8">
    <source>
        <dbReference type="ARBA" id="ARBA00023152"/>
    </source>
</evidence>
<dbReference type="GO" id="GO:0006096">
    <property type="term" value="P:glycolytic process"/>
    <property type="evidence" value="ECO:0007669"/>
    <property type="project" value="UniProtKB-UniPathway"/>
</dbReference>
<comment type="catalytic activity">
    <reaction evidence="9">
        <text>a D-hexose + ATP = a D-hexose 6-phosphate + ADP + H(+)</text>
        <dbReference type="Rhea" id="RHEA:22740"/>
        <dbReference type="ChEBI" id="CHEBI:4194"/>
        <dbReference type="ChEBI" id="CHEBI:15378"/>
        <dbReference type="ChEBI" id="CHEBI:30616"/>
        <dbReference type="ChEBI" id="CHEBI:229467"/>
        <dbReference type="ChEBI" id="CHEBI:456216"/>
        <dbReference type="EC" id="2.7.1.1"/>
    </reaction>
    <physiologicalReaction direction="left-to-right" evidence="9">
        <dbReference type="Rhea" id="RHEA:22741"/>
    </physiologicalReaction>
</comment>
<evidence type="ECO:0000256" key="10">
    <source>
        <dbReference type="ARBA" id="ARBA00047905"/>
    </source>
</evidence>
<dbReference type="GO" id="GO:0004340">
    <property type="term" value="F:glucokinase activity"/>
    <property type="evidence" value="ECO:0007669"/>
    <property type="project" value="TreeGrafter"/>
</dbReference>
<dbReference type="UniPathway" id="UPA00109">
    <property type="reaction ID" value="UER00180"/>
</dbReference>
<dbReference type="InterPro" id="IPR022673">
    <property type="entry name" value="Hexokinase_C"/>
</dbReference>
<dbReference type="RefSeq" id="XP_023172103.2">
    <property type="nucleotide sequence ID" value="XM_023316335.2"/>
</dbReference>
<dbReference type="GeneID" id="111600285"/>
<dbReference type="Gene3D" id="3.30.420.40">
    <property type="match status" value="1"/>
</dbReference>
<evidence type="ECO:0000256" key="9">
    <source>
        <dbReference type="ARBA" id="ARBA00044613"/>
    </source>
</evidence>